<dbReference type="AlphaFoldDB" id="A0ABD5R862"/>
<dbReference type="Gene3D" id="3.20.20.190">
    <property type="entry name" value="Phosphatidylinositol (PI) phosphodiesterase"/>
    <property type="match status" value="1"/>
</dbReference>
<evidence type="ECO:0000256" key="1">
    <source>
        <dbReference type="SAM" id="MobiDB-lite"/>
    </source>
</evidence>
<feature type="region of interest" description="Disordered" evidence="1">
    <location>
        <begin position="60"/>
        <end position="79"/>
    </location>
</feature>
<protein>
    <submittedName>
        <fullName evidence="3">Glycerophosphodiester phosphodiesterase</fullName>
    </submittedName>
</protein>
<dbReference type="PANTHER" id="PTHR46211">
    <property type="entry name" value="GLYCEROPHOSPHORYL DIESTER PHOSPHODIESTERASE"/>
    <property type="match status" value="1"/>
</dbReference>
<dbReference type="RefSeq" id="WP_227228528.1">
    <property type="nucleotide sequence ID" value="NZ_JAJCVJ010000001.1"/>
</dbReference>
<sequence length="281" mass="30165">MTEETVDTDRPRVIAHRGFAGVAPENTVGAARFAADAGADVIEVDVRPTSDGEVVVFHDDGLSERDDSHGDGGLTDRSGLVHETPWADVRDAEVLGSGETVPTLAQVLDAVPPSVGVNVELKDPGSDDLRFGEKLSGAELAAARDRWHEFVVSVIEITDEYDNDLLFSSFYEGALAVVREIDASIPLATLFGPDVEAGLAIAREYDCEAVHPPLDAIHDCPRETDAGRSGQSRNLVRVAHEAGREVNVYTVRTWHEARLLADRGVDGIIADYPGLLAFDGD</sequence>
<dbReference type="Proteomes" id="UP001596201">
    <property type="component" value="Unassembled WGS sequence"/>
</dbReference>
<comment type="caution">
    <text evidence="3">The sequence shown here is derived from an EMBL/GenBank/DDBJ whole genome shotgun (WGS) entry which is preliminary data.</text>
</comment>
<dbReference type="InterPro" id="IPR030395">
    <property type="entry name" value="GP_PDE_dom"/>
</dbReference>
<reference evidence="3 4" key="1">
    <citation type="journal article" date="2019" name="Int. J. Syst. Evol. Microbiol.">
        <title>The Global Catalogue of Microorganisms (GCM) 10K type strain sequencing project: providing services to taxonomists for standard genome sequencing and annotation.</title>
        <authorList>
            <consortium name="The Broad Institute Genomics Platform"/>
            <consortium name="The Broad Institute Genome Sequencing Center for Infectious Disease"/>
            <person name="Wu L."/>
            <person name="Ma J."/>
        </authorList>
    </citation>
    <scope>NUCLEOTIDE SEQUENCE [LARGE SCALE GENOMIC DNA]</scope>
    <source>
        <strain evidence="3 4">CGMCC 1.12237</strain>
    </source>
</reference>
<evidence type="ECO:0000313" key="3">
    <source>
        <dbReference type="EMBL" id="MFC5366113.1"/>
    </source>
</evidence>
<dbReference type="SUPFAM" id="SSF51695">
    <property type="entry name" value="PLC-like phosphodiesterases"/>
    <property type="match status" value="1"/>
</dbReference>
<keyword evidence="4" id="KW-1185">Reference proteome</keyword>
<evidence type="ECO:0000313" key="4">
    <source>
        <dbReference type="Proteomes" id="UP001596201"/>
    </source>
</evidence>
<accession>A0ABD5R862</accession>
<dbReference type="PANTHER" id="PTHR46211:SF14">
    <property type="entry name" value="GLYCEROPHOSPHODIESTER PHOSPHODIESTERASE"/>
    <property type="match status" value="1"/>
</dbReference>
<feature type="domain" description="GP-PDE" evidence="2">
    <location>
        <begin position="11"/>
        <end position="280"/>
    </location>
</feature>
<dbReference type="EMBL" id="JBHSKX010000001">
    <property type="protein sequence ID" value="MFC5366113.1"/>
    <property type="molecule type" value="Genomic_DNA"/>
</dbReference>
<dbReference type="InterPro" id="IPR017946">
    <property type="entry name" value="PLC-like_Pdiesterase_TIM-brl"/>
</dbReference>
<feature type="compositionally biased region" description="Basic and acidic residues" evidence="1">
    <location>
        <begin position="60"/>
        <end position="70"/>
    </location>
</feature>
<evidence type="ECO:0000259" key="2">
    <source>
        <dbReference type="PROSITE" id="PS51704"/>
    </source>
</evidence>
<proteinExistence type="predicted"/>
<gene>
    <name evidence="3" type="ORF">ACFPJ5_04130</name>
</gene>
<organism evidence="3 4">
    <name type="scientific">Salinirubrum litoreum</name>
    <dbReference type="NCBI Taxonomy" id="1126234"/>
    <lineage>
        <taxon>Archaea</taxon>
        <taxon>Methanobacteriati</taxon>
        <taxon>Methanobacteriota</taxon>
        <taxon>Stenosarchaea group</taxon>
        <taxon>Halobacteria</taxon>
        <taxon>Halobacteriales</taxon>
        <taxon>Haloferacaceae</taxon>
        <taxon>Salinirubrum</taxon>
    </lineage>
</organism>
<name>A0ABD5R862_9EURY</name>
<dbReference type="Pfam" id="PF03009">
    <property type="entry name" value="GDPD"/>
    <property type="match status" value="1"/>
</dbReference>
<dbReference type="PROSITE" id="PS51704">
    <property type="entry name" value="GP_PDE"/>
    <property type="match status" value="1"/>
</dbReference>